<evidence type="ECO:0000313" key="5">
    <source>
        <dbReference type="Proteomes" id="UP000242144"/>
    </source>
</evidence>
<dbReference type="Proteomes" id="UP000242008">
    <property type="component" value="Unassembled WGS sequence"/>
</dbReference>
<dbReference type="Proteomes" id="UP000242704">
    <property type="component" value="Unassembled WGS sequence"/>
</dbReference>
<name>A0AAE5W7W8_STACR</name>
<evidence type="ECO:0000313" key="3">
    <source>
        <dbReference type="EMBL" id="PTG69121.1"/>
    </source>
</evidence>
<dbReference type="EMBL" id="PZBZ01000049">
    <property type="protein sequence ID" value="PTG12547.1"/>
    <property type="molecule type" value="Genomic_DNA"/>
</dbReference>
<proteinExistence type="predicted"/>
<organism evidence="1 6">
    <name type="scientific">Staphylococcus chromogenes</name>
    <name type="common">Staphylococcus hyicus subsp. chromogenes</name>
    <dbReference type="NCBI Taxonomy" id="46126"/>
    <lineage>
        <taxon>Bacteria</taxon>
        <taxon>Bacillati</taxon>
        <taxon>Bacillota</taxon>
        <taxon>Bacilli</taxon>
        <taxon>Bacillales</taxon>
        <taxon>Staphylococcaceae</taxon>
        <taxon>Staphylococcus</taxon>
    </lineage>
</organism>
<protein>
    <submittedName>
        <fullName evidence="1">Uncharacterized protein</fullName>
    </submittedName>
</protein>
<dbReference type="Proteomes" id="UP000242144">
    <property type="component" value="Unassembled WGS sequence"/>
</dbReference>
<dbReference type="EMBL" id="PZAO01000021">
    <property type="protein sequence ID" value="PTG69121.1"/>
    <property type="molecule type" value="Genomic_DNA"/>
</dbReference>
<reference evidence="4 5" key="1">
    <citation type="journal article" date="2016" name="Front. Microbiol.">
        <title>Comprehensive Phylogenetic Analysis of Bovine Non-aureus Staphylococci Species Based on Whole-Genome Sequencing.</title>
        <authorList>
            <person name="Naushad S."/>
            <person name="Barkema H.W."/>
            <person name="Luby C."/>
            <person name="Condas L.A."/>
            <person name="Nobrega D.B."/>
            <person name="Carson D.A."/>
            <person name="De Buck J."/>
        </authorList>
    </citation>
    <scope>NUCLEOTIDE SEQUENCE [LARGE SCALE GENOMIC DNA]</scope>
    <source>
        <strain evidence="2 5">SNUC 105</strain>
        <strain evidence="3 4">SNUC 1363</strain>
        <strain evidence="1 6">SNUC 505</strain>
    </source>
</reference>
<gene>
    <name evidence="2" type="ORF">BU638_04720</name>
    <name evidence="1" type="ORF">BU653_08905</name>
    <name evidence="3" type="ORF">BU676_08725</name>
</gene>
<dbReference type="EMBL" id="PZCM01000004">
    <property type="protein sequence ID" value="PTG27969.1"/>
    <property type="molecule type" value="Genomic_DNA"/>
</dbReference>
<evidence type="ECO:0000313" key="1">
    <source>
        <dbReference type="EMBL" id="PTG12547.1"/>
    </source>
</evidence>
<evidence type="ECO:0000313" key="6">
    <source>
        <dbReference type="Proteomes" id="UP000242704"/>
    </source>
</evidence>
<evidence type="ECO:0000313" key="4">
    <source>
        <dbReference type="Proteomes" id="UP000242008"/>
    </source>
</evidence>
<comment type="caution">
    <text evidence="1">The sequence shown here is derived from an EMBL/GenBank/DDBJ whole genome shotgun (WGS) entry which is preliminary data.</text>
</comment>
<sequence length="69" mass="7939">MINEANYDITYDVLEEDIIIVDKASNSQLAYLKNNSKEDIYTIDYNVHKVVLQINDISKSITIYDNIAP</sequence>
<evidence type="ECO:0000313" key="2">
    <source>
        <dbReference type="EMBL" id="PTG27969.1"/>
    </source>
</evidence>
<keyword evidence="4" id="KW-1185">Reference proteome</keyword>
<reference evidence="1" key="2">
    <citation type="submission" date="2018-03" db="EMBL/GenBank/DDBJ databases">
        <authorList>
            <person name="Naushad S."/>
        </authorList>
    </citation>
    <scope>NUCLEOTIDE SEQUENCE</scope>
    <source>
        <strain evidence="2">SNUC 105</strain>
        <strain evidence="3">SNUC 1363</strain>
        <strain evidence="1">SNUC 505</strain>
    </source>
</reference>
<dbReference type="AlphaFoldDB" id="A0AAE5W7W8"/>
<accession>A0AAE5W7W8</accession>